<keyword evidence="5" id="KW-1185">Reference proteome</keyword>
<gene>
    <name evidence="4" type="ORF">BET03_09045</name>
</gene>
<organism evidence="4 5">
    <name type="scientific">Thermohalobacter berrensis</name>
    <dbReference type="NCBI Taxonomy" id="99594"/>
    <lineage>
        <taxon>Bacteria</taxon>
        <taxon>Bacillati</taxon>
        <taxon>Bacillota</taxon>
        <taxon>Tissierellia</taxon>
        <taxon>Tissierellales</taxon>
        <taxon>Thermohalobacteraceae</taxon>
        <taxon>Thermohalobacter</taxon>
    </lineage>
</organism>
<dbReference type="Proteomes" id="UP000284177">
    <property type="component" value="Unassembled WGS sequence"/>
</dbReference>
<accession>A0A419T7X2</accession>
<dbReference type="Gene3D" id="3.40.50.2300">
    <property type="match status" value="1"/>
</dbReference>
<evidence type="ECO:0000256" key="2">
    <source>
        <dbReference type="PROSITE-ProRule" id="PRU00169"/>
    </source>
</evidence>
<dbReference type="InterPro" id="IPR011006">
    <property type="entry name" value="CheY-like_superfamily"/>
</dbReference>
<feature type="domain" description="Response regulatory" evidence="3">
    <location>
        <begin position="5"/>
        <end position="118"/>
    </location>
</feature>
<dbReference type="OrthoDB" id="1769137at2"/>
<dbReference type="PANTHER" id="PTHR44591:SF3">
    <property type="entry name" value="RESPONSE REGULATORY DOMAIN-CONTAINING PROTEIN"/>
    <property type="match status" value="1"/>
</dbReference>
<dbReference type="InterPro" id="IPR001789">
    <property type="entry name" value="Sig_transdc_resp-reg_receiver"/>
</dbReference>
<dbReference type="SUPFAM" id="SSF52172">
    <property type="entry name" value="CheY-like"/>
    <property type="match status" value="1"/>
</dbReference>
<comment type="caution">
    <text evidence="4">The sequence shown here is derived from an EMBL/GenBank/DDBJ whole genome shotgun (WGS) entry which is preliminary data.</text>
</comment>
<reference evidence="4 5" key="1">
    <citation type="submission" date="2016-08" db="EMBL/GenBank/DDBJ databases">
        <title>Novel Firmicutes and Novel Genomes.</title>
        <authorList>
            <person name="Poppleton D.I."/>
            <person name="Gribaldo S."/>
        </authorList>
    </citation>
    <scope>NUCLEOTIDE SEQUENCE [LARGE SCALE GENOMIC DNA]</scope>
    <source>
        <strain evidence="4 5">CTT3</strain>
    </source>
</reference>
<dbReference type="RefSeq" id="WP_120167698.1">
    <property type="nucleotide sequence ID" value="NZ_MCIB01000005.1"/>
</dbReference>
<keyword evidence="1 2" id="KW-0597">Phosphoprotein</keyword>
<dbReference type="EMBL" id="MCIB01000005">
    <property type="protein sequence ID" value="RKD33523.1"/>
    <property type="molecule type" value="Genomic_DNA"/>
</dbReference>
<name>A0A419T7X2_9FIRM</name>
<dbReference type="InterPro" id="IPR050595">
    <property type="entry name" value="Bact_response_regulator"/>
</dbReference>
<dbReference type="PROSITE" id="PS50110">
    <property type="entry name" value="RESPONSE_REGULATORY"/>
    <property type="match status" value="1"/>
</dbReference>
<dbReference type="PANTHER" id="PTHR44591">
    <property type="entry name" value="STRESS RESPONSE REGULATOR PROTEIN 1"/>
    <property type="match status" value="1"/>
</dbReference>
<dbReference type="Pfam" id="PF00072">
    <property type="entry name" value="Response_reg"/>
    <property type="match status" value="1"/>
</dbReference>
<dbReference type="GO" id="GO:0000160">
    <property type="term" value="P:phosphorelay signal transduction system"/>
    <property type="evidence" value="ECO:0007669"/>
    <property type="project" value="InterPro"/>
</dbReference>
<dbReference type="SMART" id="SM00448">
    <property type="entry name" value="REC"/>
    <property type="match status" value="1"/>
</dbReference>
<feature type="modified residue" description="4-aspartylphosphate" evidence="2">
    <location>
        <position position="53"/>
    </location>
</feature>
<dbReference type="CDD" id="cd00156">
    <property type="entry name" value="REC"/>
    <property type="match status" value="1"/>
</dbReference>
<evidence type="ECO:0000256" key="1">
    <source>
        <dbReference type="ARBA" id="ARBA00022553"/>
    </source>
</evidence>
<dbReference type="AlphaFoldDB" id="A0A419T7X2"/>
<sequence length="127" mass="14712">MRKQQMMCVDDQIGIRMLMGEIFKDDYEVISASSGKEAVDIAKKVKVDIAILDMNLNDIKGTEVLRQLRNINQNIIGVIITGYRDTEHMKEIRKTNPELIIHKPFDIHKFKRKVKKLMKKSLESKAV</sequence>
<protein>
    <recommendedName>
        <fullName evidence="3">Response regulatory domain-containing protein</fullName>
    </recommendedName>
</protein>
<proteinExistence type="predicted"/>
<evidence type="ECO:0000313" key="5">
    <source>
        <dbReference type="Proteomes" id="UP000284177"/>
    </source>
</evidence>
<evidence type="ECO:0000259" key="3">
    <source>
        <dbReference type="PROSITE" id="PS50110"/>
    </source>
</evidence>
<evidence type="ECO:0000313" key="4">
    <source>
        <dbReference type="EMBL" id="RKD33523.1"/>
    </source>
</evidence>